<name>A0A4R7PBW4_9GAMM</name>
<gene>
    <name evidence="1" type="ORF">DFR24_0039</name>
</gene>
<dbReference type="Proteomes" id="UP000295341">
    <property type="component" value="Unassembled WGS sequence"/>
</dbReference>
<evidence type="ECO:0000313" key="1">
    <source>
        <dbReference type="EMBL" id="TDU30690.1"/>
    </source>
</evidence>
<reference evidence="1 2" key="1">
    <citation type="submission" date="2019-03" db="EMBL/GenBank/DDBJ databases">
        <title>Genomic Encyclopedia of Type Strains, Phase IV (KMG-IV): sequencing the most valuable type-strain genomes for metagenomic binning, comparative biology and taxonomic classification.</title>
        <authorList>
            <person name="Goeker M."/>
        </authorList>
    </citation>
    <scope>NUCLEOTIDE SEQUENCE [LARGE SCALE GENOMIC DNA]</scope>
    <source>
        <strain evidence="1 2">DSM 26377</strain>
    </source>
</reference>
<proteinExistence type="predicted"/>
<accession>A0A4R7PBW4</accession>
<dbReference type="RefSeq" id="WP_133879342.1">
    <property type="nucleotide sequence ID" value="NZ_MWIN01000023.1"/>
</dbReference>
<dbReference type="AlphaFoldDB" id="A0A4R7PBW4"/>
<sequence>MFEWRVCAASLATQVASHPGTAAIEQAPADVLEFLADWGEDESMARDADAPSAADEDLTAHLGDLVARPSSTGTAAELLR</sequence>
<evidence type="ECO:0000313" key="2">
    <source>
        <dbReference type="Proteomes" id="UP000295341"/>
    </source>
</evidence>
<keyword evidence="2" id="KW-1185">Reference proteome</keyword>
<organism evidence="1 2">
    <name type="scientific">Panacagrimonas perspica</name>
    <dbReference type="NCBI Taxonomy" id="381431"/>
    <lineage>
        <taxon>Bacteria</taxon>
        <taxon>Pseudomonadati</taxon>
        <taxon>Pseudomonadota</taxon>
        <taxon>Gammaproteobacteria</taxon>
        <taxon>Nevskiales</taxon>
        <taxon>Nevskiaceae</taxon>
        <taxon>Panacagrimonas</taxon>
    </lineage>
</organism>
<protein>
    <submittedName>
        <fullName evidence="1">Uncharacterized protein</fullName>
    </submittedName>
</protein>
<comment type="caution">
    <text evidence="1">The sequence shown here is derived from an EMBL/GenBank/DDBJ whole genome shotgun (WGS) entry which is preliminary data.</text>
</comment>
<dbReference type="EMBL" id="SOBT01000008">
    <property type="protein sequence ID" value="TDU30690.1"/>
    <property type="molecule type" value="Genomic_DNA"/>
</dbReference>